<dbReference type="Proteomes" id="UP000276133">
    <property type="component" value="Unassembled WGS sequence"/>
</dbReference>
<accession>A0A3M7RM06</accession>
<reference evidence="2 3" key="1">
    <citation type="journal article" date="2018" name="Sci. Rep.">
        <title>Genomic signatures of local adaptation to the degree of environmental predictability in rotifers.</title>
        <authorList>
            <person name="Franch-Gras L."/>
            <person name="Hahn C."/>
            <person name="Garcia-Roger E.M."/>
            <person name="Carmona M.J."/>
            <person name="Serra M."/>
            <person name="Gomez A."/>
        </authorList>
    </citation>
    <scope>NUCLEOTIDE SEQUENCE [LARGE SCALE GENOMIC DNA]</scope>
    <source>
        <strain evidence="2">HYR1</strain>
    </source>
</reference>
<name>A0A3M7RM06_BRAPC</name>
<proteinExistence type="predicted"/>
<keyword evidence="1" id="KW-0472">Membrane</keyword>
<protein>
    <submittedName>
        <fullName evidence="2">Uncharacterized protein</fullName>
    </submittedName>
</protein>
<evidence type="ECO:0000313" key="3">
    <source>
        <dbReference type="Proteomes" id="UP000276133"/>
    </source>
</evidence>
<evidence type="ECO:0000313" key="2">
    <source>
        <dbReference type="EMBL" id="RNA24499.1"/>
    </source>
</evidence>
<dbReference type="EMBL" id="REGN01003109">
    <property type="protein sequence ID" value="RNA24499.1"/>
    <property type="molecule type" value="Genomic_DNA"/>
</dbReference>
<gene>
    <name evidence="2" type="ORF">BpHYR1_028934</name>
</gene>
<feature type="transmembrane region" description="Helical" evidence="1">
    <location>
        <begin position="45"/>
        <end position="64"/>
    </location>
</feature>
<sequence>MNRRATCCINGFLAVNFITSGDEDKSPRRLIKVLLGGSNVYSACNGYLTSVVWTCTFFLARYFFSSLKNIKKKNQNKT</sequence>
<dbReference type="AlphaFoldDB" id="A0A3M7RM06"/>
<comment type="caution">
    <text evidence="2">The sequence shown here is derived from an EMBL/GenBank/DDBJ whole genome shotgun (WGS) entry which is preliminary data.</text>
</comment>
<keyword evidence="3" id="KW-1185">Reference proteome</keyword>
<keyword evidence="1" id="KW-0812">Transmembrane</keyword>
<evidence type="ECO:0000256" key="1">
    <source>
        <dbReference type="SAM" id="Phobius"/>
    </source>
</evidence>
<organism evidence="2 3">
    <name type="scientific">Brachionus plicatilis</name>
    <name type="common">Marine rotifer</name>
    <name type="synonym">Brachionus muelleri</name>
    <dbReference type="NCBI Taxonomy" id="10195"/>
    <lineage>
        <taxon>Eukaryota</taxon>
        <taxon>Metazoa</taxon>
        <taxon>Spiralia</taxon>
        <taxon>Gnathifera</taxon>
        <taxon>Rotifera</taxon>
        <taxon>Eurotatoria</taxon>
        <taxon>Monogononta</taxon>
        <taxon>Pseudotrocha</taxon>
        <taxon>Ploima</taxon>
        <taxon>Brachionidae</taxon>
        <taxon>Brachionus</taxon>
    </lineage>
</organism>
<keyword evidence="1" id="KW-1133">Transmembrane helix</keyword>